<feature type="region of interest" description="Disordered" evidence="1">
    <location>
        <begin position="89"/>
        <end position="114"/>
    </location>
</feature>
<dbReference type="Proteomes" id="UP000530564">
    <property type="component" value="Unassembled WGS sequence"/>
</dbReference>
<evidence type="ECO:0000313" key="3">
    <source>
        <dbReference type="EMBL" id="MBB3893411.1"/>
    </source>
</evidence>
<organism evidence="3 4">
    <name type="scientific">Phenylobacterium haematophilum</name>
    <dbReference type="NCBI Taxonomy" id="98513"/>
    <lineage>
        <taxon>Bacteria</taxon>
        <taxon>Pseudomonadati</taxon>
        <taxon>Pseudomonadota</taxon>
        <taxon>Alphaproteobacteria</taxon>
        <taxon>Caulobacterales</taxon>
        <taxon>Caulobacteraceae</taxon>
        <taxon>Phenylobacterium</taxon>
    </lineage>
</organism>
<gene>
    <name evidence="3" type="ORF">GGQ61_004155</name>
</gene>
<dbReference type="EMBL" id="JACIDK010000010">
    <property type="protein sequence ID" value="MBB3893411.1"/>
    <property type="molecule type" value="Genomic_DNA"/>
</dbReference>
<dbReference type="SUPFAM" id="SSF47413">
    <property type="entry name" value="lambda repressor-like DNA-binding domains"/>
    <property type="match status" value="1"/>
</dbReference>
<evidence type="ECO:0000259" key="2">
    <source>
        <dbReference type="PROSITE" id="PS50943"/>
    </source>
</evidence>
<feature type="domain" description="HTH cro/C1-type" evidence="2">
    <location>
        <begin position="19"/>
        <end position="71"/>
    </location>
</feature>
<proteinExistence type="predicted"/>
<dbReference type="Gene3D" id="1.10.260.40">
    <property type="entry name" value="lambda repressor-like DNA-binding domains"/>
    <property type="match status" value="1"/>
</dbReference>
<dbReference type="PROSITE" id="PS50943">
    <property type="entry name" value="HTH_CROC1"/>
    <property type="match status" value="1"/>
</dbReference>
<reference evidence="3 4" key="1">
    <citation type="submission" date="2020-08" db="EMBL/GenBank/DDBJ databases">
        <title>Genomic Encyclopedia of Type Strains, Phase IV (KMG-IV): sequencing the most valuable type-strain genomes for metagenomic binning, comparative biology and taxonomic classification.</title>
        <authorList>
            <person name="Goeker M."/>
        </authorList>
    </citation>
    <scope>NUCLEOTIDE SEQUENCE [LARGE SCALE GENOMIC DNA]</scope>
    <source>
        <strain evidence="3 4">DSM 21793</strain>
    </source>
</reference>
<dbReference type="InterPro" id="IPR010982">
    <property type="entry name" value="Lambda_DNA-bd_dom_sf"/>
</dbReference>
<comment type="caution">
    <text evidence="3">The sequence shown here is derived from an EMBL/GenBank/DDBJ whole genome shotgun (WGS) entry which is preliminary data.</text>
</comment>
<dbReference type="InterPro" id="IPR001387">
    <property type="entry name" value="Cro/C1-type_HTH"/>
</dbReference>
<dbReference type="GO" id="GO:0003677">
    <property type="term" value="F:DNA binding"/>
    <property type="evidence" value="ECO:0007669"/>
    <property type="project" value="InterPro"/>
</dbReference>
<accession>A0A840A7H7</accession>
<sequence length="114" mass="12892">MSISEAALQTRINELGERLAAVRLGRNLTQRQLAQDAGLSLNTLRRLEAGENVSLDTLIRVLEVLDLADRLEVLTPPLDVRPVDRVRMTTRAERRRARPTQPKTPEPWTWGDGE</sequence>
<dbReference type="CDD" id="cd00093">
    <property type="entry name" value="HTH_XRE"/>
    <property type="match status" value="1"/>
</dbReference>
<protein>
    <submittedName>
        <fullName evidence="3">Transcriptional regulator with XRE-family HTH domain</fullName>
    </submittedName>
</protein>
<evidence type="ECO:0000313" key="4">
    <source>
        <dbReference type="Proteomes" id="UP000530564"/>
    </source>
</evidence>
<keyword evidence="4" id="KW-1185">Reference proteome</keyword>
<evidence type="ECO:0000256" key="1">
    <source>
        <dbReference type="SAM" id="MobiDB-lite"/>
    </source>
</evidence>
<dbReference type="AlphaFoldDB" id="A0A840A7H7"/>
<name>A0A840A7H7_9CAUL</name>
<dbReference type="SMART" id="SM00530">
    <property type="entry name" value="HTH_XRE"/>
    <property type="match status" value="1"/>
</dbReference>
<dbReference type="Pfam" id="PF01381">
    <property type="entry name" value="HTH_3"/>
    <property type="match status" value="1"/>
</dbReference>
<dbReference type="RefSeq" id="WP_183776919.1">
    <property type="nucleotide sequence ID" value="NZ_JACIDK010000010.1"/>
</dbReference>